<dbReference type="AlphaFoldDB" id="A0AAD3CGL7"/>
<feature type="compositionally biased region" description="Polar residues" evidence="1">
    <location>
        <begin position="171"/>
        <end position="195"/>
    </location>
</feature>
<evidence type="ECO:0000259" key="2">
    <source>
        <dbReference type="Pfam" id="PF10382"/>
    </source>
</evidence>
<comment type="caution">
    <text evidence="3">The sequence shown here is derived from an EMBL/GenBank/DDBJ whole genome shotgun (WGS) entry which is preliminary data.</text>
</comment>
<feature type="compositionally biased region" description="Polar residues" evidence="1">
    <location>
        <begin position="215"/>
        <end position="245"/>
    </location>
</feature>
<feature type="compositionally biased region" description="Acidic residues" evidence="1">
    <location>
        <begin position="505"/>
        <end position="514"/>
    </location>
</feature>
<dbReference type="EMBL" id="BLLK01000020">
    <property type="protein sequence ID" value="GFH45473.1"/>
    <property type="molecule type" value="Genomic_DNA"/>
</dbReference>
<feature type="region of interest" description="Disordered" evidence="1">
    <location>
        <begin position="386"/>
        <end position="422"/>
    </location>
</feature>
<feature type="domain" description="5'-3' DNA helicase ZGRF1-like N-terminal" evidence="2">
    <location>
        <begin position="6"/>
        <end position="44"/>
    </location>
</feature>
<protein>
    <recommendedName>
        <fullName evidence="2">5'-3' DNA helicase ZGRF1-like N-terminal domain-containing protein</fullName>
    </recommendedName>
</protein>
<organism evidence="3 4">
    <name type="scientific">Chaetoceros tenuissimus</name>
    <dbReference type="NCBI Taxonomy" id="426638"/>
    <lineage>
        <taxon>Eukaryota</taxon>
        <taxon>Sar</taxon>
        <taxon>Stramenopiles</taxon>
        <taxon>Ochrophyta</taxon>
        <taxon>Bacillariophyta</taxon>
        <taxon>Coscinodiscophyceae</taxon>
        <taxon>Chaetocerotophycidae</taxon>
        <taxon>Chaetocerotales</taxon>
        <taxon>Chaetocerotaceae</taxon>
        <taxon>Chaetoceros</taxon>
    </lineage>
</organism>
<feature type="compositionally biased region" description="Low complexity" evidence="1">
    <location>
        <begin position="246"/>
        <end position="261"/>
    </location>
</feature>
<feature type="compositionally biased region" description="Acidic residues" evidence="1">
    <location>
        <begin position="291"/>
        <end position="302"/>
    </location>
</feature>
<sequence length="514" mass="57680">MASKCFSCLYTKHKTQKRKKWADGRVIVQKSGLVHLYANDPTVVGAGANMILDTVALSIEQAKLIIHGTVKEIDFEKYICEIEGEWNAPNASNGSGSQGASVTSSIDYMQKDVDNRNLMARKRKSDSGMQKLLNSKFRKPTKFIPTSKRPSQNMVQVQRKRPLQPGEYMRQFQNGGNHINSGQNLNGDYGQNANLQPHMRPVSQRGQPSLGLNEVHSQQNFQQRPSSHSNSNPYQKSNPEAFQQHSFSSTGNNSISSTTGFQQPKPQHANQNQSKTNNFVSNDFDPSSFYEESDNESNDDCQQDLHARNSWETSNNSNHLHTINQNVSVGNSKEHSRYGQQQQAPLSRNRSENNQNESLSTNEDDENHDTMTNDDLLQLFNVGDVDDSTNQSEVKDIEHGRNINEKQKDKEQTQNCVDSHPNFSNNPFLKNLLRSDEKLDDNTISLGNAVSVECEIGNTTQPFSGEEDDDESRCENIAHHCKDTNAQSDDDDAPISFDINCNDLSSEESSDDNE</sequence>
<proteinExistence type="predicted"/>
<feature type="compositionally biased region" description="Basic and acidic residues" evidence="1">
    <location>
        <begin position="393"/>
        <end position="412"/>
    </location>
</feature>
<feature type="region of interest" description="Disordered" evidence="1">
    <location>
        <begin position="329"/>
        <end position="371"/>
    </location>
</feature>
<feature type="compositionally biased region" description="Low complexity" evidence="1">
    <location>
        <begin position="346"/>
        <end position="360"/>
    </location>
</feature>
<dbReference type="Proteomes" id="UP001054902">
    <property type="component" value="Unassembled WGS sequence"/>
</dbReference>
<dbReference type="Pfam" id="PF10382">
    <property type="entry name" value="ZGRF1-like_N"/>
    <property type="match status" value="1"/>
</dbReference>
<feature type="compositionally biased region" description="Polar residues" evidence="1">
    <location>
        <begin position="413"/>
        <end position="422"/>
    </location>
</feature>
<name>A0AAD3CGL7_9STRA</name>
<feature type="region of interest" description="Disordered" evidence="1">
    <location>
        <begin position="120"/>
        <end position="302"/>
    </location>
</feature>
<evidence type="ECO:0000313" key="3">
    <source>
        <dbReference type="EMBL" id="GFH45473.1"/>
    </source>
</evidence>
<reference evidence="3 4" key="1">
    <citation type="journal article" date="2021" name="Sci. Rep.">
        <title>The genome of the diatom Chaetoceros tenuissimus carries an ancient integrated fragment of an extant virus.</title>
        <authorList>
            <person name="Hongo Y."/>
            <person name="Kimura K."/>
            <person name="Takaki Y."/>
            <person name="Yoshida Y."/>
            <person name="Baba S."/>
            <person name="Kobayashi G."/>
            <person name="Nagasaki K."/>
            <person name="Hano T."/>
            <person name="Tomaru Y."/>
        </authorList>
    </citation>
    <scope>NUCLEOTIDE SEQUENCE [LARGE SCALE GENOMIC DNA]</scope>
    <source>
        <strain evidence="3 4">NIES-3715</strain>
    </source>
</reference>
<evidence type="ECO:0000313" key="4">
    <source>
        <dbReference type="Proteomes" id="UP001054902"/>
    </source>
</evidence>
<gene>
    <name evidence="3" type="ORF">CTEN210_01947</name>
</gene>
<feature type="region of interest" description="Disordered" evidence="1">
    <location>
        <begin position="483"/>
        <end position="514"/>
    </location>
</feature>
<dbReference type="InterPro" id="IPR018838">
    <property type="entry name" value="ZGRF1-like_N"/>
</dbReference>
<feature type="compositionally biased region" description="Polar residues" evidence="1">
    <location>
        <begin position="262"/>
        <end position="285"/>
    </location>
</feature>
<accession>A0AAD3CGL7</accession>
<evidence type="ECO:0000256" key="1">
    <source>
        <dbReference type="SAM" id="MobiDB-lite"/>
    </source>
</evidence>
<keyword evidence="4" id="KW-1185">Reference proteome</keyword>